<dbReference type="PROSITE" id="PS50075">
    <property type="entry name" value="CARRIER"/>
    <property type="match status" value="1"/>
</dbReference>
<dbReference type="GO" id="GO:0044550">
    <property type="term" value="P:secondary metabolite biosynthetic process"/>
    <property type="evidence" value="ECO:0007669"/>
    <property type="project" value="TreeGrafter"/>
</dbReference>
<dbReference type="Proteomes" id="UP000032735">
    <property type="component" value="Chromosome"/>
</dbReference>
<dbReference type="CDD" id="cd12114">
    <property type="entry name" value="A_NRPS_TlmIV_like"/>
    <property type="match status" value="1"/>
</dbReference>
<sequence length="1124" mass="125337">MQIMQESASRIGLKLSVEENGLIINQAEDSVEENSVKINELLNGKLPVDDLVAFDNTVERKEYDSFPLTDIQYAYLIGRNAGMPLGGIATHYYFEVEIFNPDLQRLNAALNQTLSLHTMLRAELIDSGRQRISAVLEHYEIAVTDCQDMDDEQLQVFINSTRSDMETHLRSLAISPSFEIRASLLKNKKVRLHLCFELMFLDLLSVKIVMRDWWLFYKNPQRVKSAPKFNFADYIEREKQLLQSAQGYRDKNYWLKKINAIDTAPELPLYQSPELIKKPTFKTFSHPIPLELVNKLRQSATEQGITLETLFLGVYVETLRQWSRRQNFTLTLTQHARRNYFPEVQQSVGNYIQSSLLCVKDGKSATFGQRLVMLQTEQLVNYWHSSFNGIQVLREMTRRSQGGRALSFPVVFSNTLNAELQDIVTDYAWEGTATVKYSSTQTPGVWLENQLLRINGDLVMNWNFVEGLFPTGMPEMMFEAAIKLLNACGENPQIWSQQGAVVTLSMADWQERQAANATYDKNPPALLQDLILHAARQFPTKTAVIQGQREVSYGELITSGNHVAEQLSSAVTIEPGDIVAVSLPQGPEMLAAILGVLFAGAAYVSIDPQLPVQRKAKLIERCAAKAIVTPAGLEPIDGLINIGVVIDSTAPVKFPASVAKQTLDDLAYIIFTSGSTGEPKGVMITHRNAANTILDINRRFNVNKHDRVFSVAPAGFDLSVYDYFGVLGAGGSILFTAEYEANDPKIWAEQITKHGVTLWNSVPAPMKALVERAGSLLTNSSLRLVLMSGDWIPVNLPDQIKAAINGVDVISLGGATEGSIWSIVYPIRHVDSTWKSIPYGKPLANQQFHVLNEWLEPCPKWVTGELFIAGEGVAQGYLGDAEKTQASFFNHPLTGERLYRTGDLGRYIDEGLIEILGREDNQVKINGYRIELGEIEACLLGHPQANHVVINAVSHPKTGQKQLAAYIVPKHQTSENEKNVLEGELRGLAQAHLPSYMVPTWFVLLDSMPLTSNGKIDRNALPVLWGEAAATADKNEPADELEARVFDLWSKQLQHNDFDVTDGFFDIGGDSLHAVGLLSAVRETFKVGPSSEQDMIESLFMNASVRDFSRILSSISDKAQEQYV</sequence>
<dbReference type="Gene3D" id="1.10.1200.10">
    <property type="entry name" value="ACP-like"/>
    <property type="match status" value="1"/>
</dbReference>
<dbReference type="OrthoDB" id="9757559at2"/>
<dbReference type="GO" id="GO:0043041">
    <property type="term" value="P:amino acid activation for nonribosomal peptide biosynthetic process"/>
    <property type="evidence" value="ECO:0007669"/>
    <property type="project" value="TreeGrafter"/>
</dbReference>
<organism evidence="7 8">
    <name type="scientific">Xenorhabdus poinarii G6</name>
    <dbReference type="NCBI Taxonomy" id="1354304"/>
    <lineage>
        <taxon>Bacteria</taxon>
        <taxon>Pseudomonadati</taxon>
        <taxon>Pseudomonadota</taxon>
        <taxon>Gammaproteobacteria</taxon>
        <taxon>Enterobacterales</taxon>
        <taxon>Morganellaceae</taxon>
        <taxon>Xenorhabdus</taxon>
    </lineage>
</organism>
<dbReference type="SUPFAM" id="SSF47336">
    <property type="entry name" value="ACP-like"/>
    <property type="match status" value="1"/>
</dbReference>
<keyword evidence="8" id="KW-1185">Reference proteome</keyword>
<reference evidence="7 8" key="1">
    <citation type="submission" date="2013-07" db="EMBL/GenBank/DDBJ databases">
        <authorList>
            <person name="Genoscope - CEA"/>
        </authorList>
    </citation>
    <scope>NUCLEOTIDE SEQUENCE [LARGE SCALE GENOMIC DNA]</scope>
    <source>
        <strain evidence="7 8">G6</strain>
    </source>
</reference>
<dbReference type="NCBIfam" id="TIGR01733">
    <property type="entry name" value="AA-adenyl-dom"/>
    <property type="match status" value="1"/>
</dbReference>
<dbReference type="SUPFAM" id="SSF56801">
    <property type="entry name" value="Acetyl-CoA synthetase-like"/>
    <property type="match status" value="1"/>
</dbReference>
<evidence type="ECO:0000259" key="6">
    <source>
        <dbReference type="PROSITE" id="PS50075"/>
    </source>
</evidence>
<name>A0A068R5T1_9GAMM</name>
<dbReference type="InterPro" id="IPR042099">
    <property type="entry name" value="ANL_N_sf"/>
</dbReference>
<dbReference type="InterPro" id="IPR023213">
    <property type="entry name" value="CAT-like_dom_sf"/>
</dbReference>
<dbReference type="STRING" id="1354304.XPG1_2712"/>
<dbReference type="Pfam" id="PF00668">
    <property type="entry name" value="Condensation"/>
    <property type="match status" value="1"/>
</dbReference>
<dbReference type="KEGG" id="xpo:XPG1_2712"/>
<dbReference type="PROSITE" id="PS00012">
    <property type="entry name" value="PHOSPHOPANTETHEINE"/>
    <property type="match status" value="1"/>
</dbReference>
<dbReference type="InterPro" id="IPR057737">
    <property type="entry name" value="Condensation_MtbB-like"/>
</dbReference>
<dbReference type="InterPro" id="IPR020459">
    <property type="entry name" value="AMP-binding"/>
</dbReference>
<dbReference type="Gene3D" id="3.40.50.12780">
    <property type="entry name" value="N-terminal domain of ligase-like"/>
    <property type="match status" value="1"/>
</dbReference>
<dbReference type="SUPFAM" id="SSF52777">
    <property type="entry name" value="CoA-dependent acyltransferases"/>
    <property type="match status" value="2"/>
</dbReference>
<dbReference type="InterPro" id="IPR036736">
    <property type="entry name" value="ACP-like_sf"/>
</dbReference>
<dbReference type="Pfam" id="PF00501">
    <property type="entry name" value="AMP-binding"/>
    <property type="match status" value="1"/>
</dbReference>
<dbReference type="Pfam" id="PF13193">
    <property type="entry name" value="AMP-binding_C"/>
    <property type="match status" value="1"/>
</dbReference>
<feature type="domain" description="Carrier" evidence="6">
    <location>
        <begin position="1036"/>
        <end position="1116"/>
    </location>
</feature>
<evidence type="ECO:0000256" key="3">
    <source>
        <dbReference type="ARBA" id="ARBA00022450"/>
    </source>
</evidence>
<dbReference type="PRINTS" id="PR00154">
    <property type="entry name" value="AMPBINDING"/>
</dbReference>
<evidence type="ECO:0000256" key="5">
    <source>
        <dbReference type="ARBA" id="ARBA00022598"/>
    </source>
</evidence>
<dbReference type="GO" id="GO:0031177">
    <property type="term" value="F:phosphopantetheine binding"/>
    <property type="evidence" value="ECO:0007669"/>
    <property type="project" value="TreeGrafter"/>
</dbReference>
<gene>
    <name evidence="7" type="ORF">XPG1_2712</name>
</gene>
<proteinExistence type="predicted"/>
<comment type="cofactor">
    <cofactor evidence="1">
        <name>pantetheine 4'-phosphate</name>
        <dbReference type="ChEBI" id="CHEBI:47942"/>
    </cofactor>
</comment>
<dbReference type="InterPro" id="IPR006162">
    <property type="entry name" value="Ppantetheine_attach_site"/>
</dbReference>
<dbReference type="EMBL" id="FO704551">
    <property type="protein sequence ID" value="CDG22364.1"/>
    <property type="molecule type" value="Genomic_DNA"/>
</dbReference>
<dbReference type="Gene3D" id="3.30.559.30">
    <property type="entry name" value="Nonribosomal peptide synthetase, condensation domain"/>
    <property type="match status" value="1"/>
</dbReference>
<dbReference type="AlphaFoldDB" id="A0A068R5T1"/>
<dbReference type="InterPro" id="IPR020845">
    <property type="entry name" value="AMP-binding_CS"/>
</dbReference>
<dbReference type="CDD" id="cd19535">
    <property type="entry name" value="Cyc_NRPS"/>
    <property type="match status" value="1"/>
</dbReference>
<dbReference type="InterPro" id="IPR045851">
    <property type="entry name" value="AMP-bd_C_sf"/>
</dbReference>
<comment type="pathway">
    <text evidence="2">Siderophore biosynthesis.</text>
</comment>
<evidence type="ECO:0000313" key="8">
    <source>
        <dbReference type="Proteomes" id="UP000032735"/>
    </source>
</evidence>
<dbReference type="GO" id="GO:0016874">
    <property type="term" value="F:ligase activity"/>
    <property type="evidence" value="ECO:0007669"/>
    <property type="project" value="UniProtKB-KW"/>
</dbReference>
<dbReference type="InterPro" id="IPR025110">
    <property type="entry name" value="AMP-bd_C"/>
</dbReference>
<evidence type="ECO:0000256" key="1">
    <source>
        <dbReference type="ARBA" id="ARBA00001957"/>
    </source>
</evidence>
<dbReference type="GO" id="GO:0005737">
    <property type="term" value="C:cytoplasm"/>
    <property type="evidence" value="ECO:0007669"/>
    <property type="project" value="TreeGrafter"/>
</dbReference>
<dbReference type="PROSITE" id="PS00455">
    <property type="entry name" value="AMP_BINDING"/>
    <property type="match status" value="1"/>
</dbReference>
<keyword evidence="5" id="KW-0436">Ligase</keyword>
<dbReference type="PANTHER" id="PTHR45527">
    <property type="entry name" value="NONRIBOSOMAL PEPTIDE SYNTHETASE"/>
    <property type="match status" value="1"/>
</dbReference>
<dbReference type="InterPro" id="IPR009081">
    <property type="entry name" value="PP-bd_ACP"/>
</dbReference>
<dbReference type="Gene3D" id="3.30.559.10">
    <property type="entry name" value="Chloramphenicol acetyltransferase-like domain"/>
    <property type="match status" value="1"/>
</dbReference>
<keyword evidence="4" id="KW-0597">Phosphoprotein</keyword>
<dbReference type="InterPro" id="IPR010071">
    <property type="entry name" value="AA_adenyl_dom"/>
</dbReference>
<keyword evidence="3" id="KW-0596">Phosphopantetheine</keyword>
<evidence type="ECO:0000313" key="7">
    <source>
        <dbReference type="EMBL" id="CDG22364.1"/>
    </source>
</evidence>
<accession>A0A068R5T1</accession>
<dbReference type="Pfam" id="PF00550">
    <property type="entry name" value="PP-binding"/>
    <property type="match status" value="1"/>
</dbReference>
<dbReference type="HOGENOM" id="CLU_000022_2_4_6"/>
<evidence type="ECO:0000256" key="4">
    <source>
        <dbReference type="ARBA" id="ARBA00022553"/>
    </source>
</evidence>
<dbReference type="RefSeq" id="WP_045959298.1">
    <property type="nucleotide sequence ID" value="NZ_FO704551.1"/>
</dbReference>
<dbReference type="InterPro" id="IPR001242">
    <property type="entry name" value="Condensation_dom"/>
</dbReference>
<protein>
    <submittedName>
        <fullName evidence="7">Peptide synthetase</fullName>
    </submittedName>
</protein>
<dbReference type="InterPro" id="IPR000873">
    <property type="entry name" value="AMP-dep_synth/lig_dom"/>
</dbReference>
<dbReference type="PANTHER" id="PTHR45527:SF10">
    <property type="entry name" value="PYOCHELIN SYNTHASE PCHF"/>
    <property type="match status" value="1"/>
</dbReference>
<evidence type="ECO:0000256" key="2">
    <source>
        <dbReference type="ARBA" id="ARBA00004924"/>
    </source>
</evidence>
<dbReference type="Gene3D" id="3.30.300.30">
    <property type="match status" value="1"/>
</dbReference>